<keyword evidence="10" id="KW-1185">Reference proteome</keyword>
<name>A0A3N4KNC8_9PEZI</name>
<evidence type="ECO:0000256" key="1">
    <source>
        <dbReference type="ARBA" id="ARBA00004477"/>
    </source>
</evidence>
<dbReference type="PROSITE" id="PS50845">
    <property type="entry name" value="RETICULON"/>
    <property type="match status" value="1"/>
</dbReference>
<dbReference type="AlphaFoldDB" id="A0A3N4KNC8"/>
<feature type="compositionally biased region" description="Low complexity" evidence="7">
    <location>
        <begin position="1"/>
        <end position="15"/>
    </location>
</feature>
<dbReference type="STRING" id="1392247.A0A3N4KNC8"/>
<feature type="transmembrane region" description="Helical" evidence="6">
    <location>
        <begin position="160"/>
        <end position="182"/>
    </location>
</feature>
<evidence type="ECO:0000313" key="10">
    <source>
        <dbReference type="Proteomes" id="UP000277580"/>
    </source>
</evidence>
<evidence type="ECO:0000256" key="4">
    <source>
        <dbReference type="ARBA" id="ARBA00022989"/>
    </source>
</evidence>
<evidence type="ECO:0000256" key="7">
    <source>
        <dbReference type="SAM" id="MobiDB-lite"/>
    </source>
</evidence>
<comment type="subcellular location">
    <subcellularLocation>
        <location evidence="1 6">Endoplasmic reticulum membrane</location>
        <topology evidence="1 6">Multi-pass membrane protein</topology>
    </subcellularLocation>
</comment>
<keyword evidence="2 6" id="KW-0812">Transmembrane</keyword>
<feature type="transmembrane region" description="Helical" evidence="6">
    <location>
        <begin position="75"/>
        <end position="97"/>
    </location>
</feature>
<feature type="region of interest" description="Disordered" evidence="7">
    <location>
        <begin position="1"/>
        <end position="21"/>
    </location>
</feature>
<protein>
    <recommendedName>
        <fullName evidence="6">Reticulon-like protein</fullName>
    </recommendedName>
</protein>
<dbReference type="OrthoDB" id="567788at2759"/>
<dbReference type="InterPro" id="IPR003388">
    <property type="entry name" value="Reticulon"/>
</dbReference>
<evidence type="ECO:0000256" key="5">
    <source>
        <dbReference type="ARBA" id="ARBA00023136"/>
    </source>
</evidence>
<dbReference type="InParanoid" id="A0A3N4KNC8"/>
<feature type="compositionally biased region" description="Low complexity" evidence="7">
    <location>
        <begin position="297"/>
        <end position="313"/>
    </location>
</feature>
<organism evidence="9 10">
    <name type="scientific">Morchella conica CCBAS932</name>
    <dbReference type="NCBI Taxonomy" id="1392247"/>
    <lineage>
        <taxon>Eukaryota</taxon>
        <taxon>Fungi</taxon>
        <taxon>Dikarya</taxon>
        <taxon>Ascomycota</taxon>
        <taxon>Pezizomycotina</taxon>
        <taxon>Pezizomycetes</taxon>
        <taxon>Pezizales</taxon>
        <taxon>Morchellaceae</taxon>
        <taxon>Morchella</taxon>
    </lineage>
</organism>
<accession>A0A3N4KNC8</accession>
<feature type="compositionally biased region" description="Low complexity" evidence="7">
    <location>
        <begin position="267"/>
        <end position="280"/>
    </location>
</feature>
<feature type="domain" description="Reticulon" evidence="8">
    <location>
        <begin position="61"/>
        <end position="258"/>
    </location>
</feature>
<gene>
    <name evidence="9" type="ORF">P167DRAFT_238148</name>
</gene>
<evidence type="ECO:0000313" key="9">
    <source>
        <dbReference type="EMBL" id="RPB10938.1"/>
    </source>
</evidence>
<reference evidence="9 10" key="1">
    <citation type="journal article" date="2018" name="Nat. Ecol. Evol.">
        <title>Pezizomycetes genomes reveal the molecular basis of ectomycorrhizal truffle lifestyle.</title>
        <authorList>
            <person name="Murat C."/>
            <person name="Payen T."/>
            <person name="Noel B."/>
            <person name="Kuo A."/>
            <person name="Morin E."/>
            <person name="Chen J."/>
            <person name="Kohler A."/>
            <person name="Krizsan K."/>
            <person name="Balestrini R."/>
            <person name="Da Silva C."/>
            <person name="Montanini B."/>
            <person name="Hainaut M."/>
            <person name="Levati E."/>
            <person name="Barry K.W."/>
            <person name="Belfiori B."/>
            <person name="Cichocki N."/>
            <person name="Clum A."/>
            <person name="Dockter R.B."/>
            <person name="Fauchery L."/>
            <person name="Guy J."/>
            <person name="Iotti M."/>
            <person name="Le Tacon F."/>
            <person name="Lindquist E.A."/>
            <person name="Lipzen A."/>
            <person name="Malagnac F."/>
            <person name="Mello A."/>
            <person name="Molinier V."/>
            <person name="Miyauchi S."/>
            <person name="Poulain J."/>
            <person name="Riccioni C."/>
            <person name="Rubini A."/>
            <person name="Sitrit Y."/>
            <person name="Splivallo R."/>
            <person name="Traeger S."/>
            <person name="Wang M."/>
            <person name="Zifcakova L."/>
            <person name="Wipf D."/>
            <person name="Zambonelli A."/>
            <person name="Paolocci F."/>
            <person name="Nowrousian M."/>
            <person name="Ottonello S."/>
            <person name="Baldrian P."/>
            <person name="Spatafora J.W."/>
            <person name="Henrissat B."/>
            <person name="Nagy L.G."/>
            <person name="Aury J.M."/>
            <person name="Wincker P."/>
            <person name="Grigoriev I.V."/>
            <person name="Bonfante P."/>
            <person name="Martin F.M."/>
        </authorList>
    </citation>
    <scope>NUCLEOTIDE SEQUENCE [LARGE SCALE GENOMIC DNA]</scope>
    <source>
        <strain evidence="9 10">CCBAS932</strain>
    </source>
</reference>
<dbReference type="Proteomes" id="UP000277580">
    <property type="component" value="Unassembled WGS sequence"/>
</dbReference>
<evidence type="ECO:0000256" key="2">
    <source>
        <dbReference type="ARBA" id="ARBA00022692"/>
    </source>
</evidence>
<proteinExistence type="predicted"/>
<dbReference type="GO" id="GO:0005789">
    <property type="term" value="C:endoplasmic reticulum membrane"/>
    <property type="evidence" value="ECO:0007669"/>
    <property type="project" value="UniProtKB-SubCell"/>
</dbReference>
<keyword evidence="3 6" id="KW-0256">Endoplasmic reticulum</keyword>
<evidence type="ECO:0000256" key="6">
    <source>
        <dbReference type="RuleBase" id="RU363132"/>
    </source>
</evidence>
<evidence type="ECO:0000256" key="3">
    <source>
        <dbReference type="ARBA" id="ARBA00022824"/>
    </source>
</evidence>
<dbReference type="Pfam" id="PF02453">
    <property type="entry name" value="Reticulon"/>
    <property type="match status" value="1"/>
</dbReference>
<feature type="region of interest" description="Disordered" evidence="7">
    <location>
        <begin position="260"/>
        <end position="336"/>
    </location>
</feature>
<sequence>MESPTYSSPSSSEETAPQQVLNGTNTVIQKTKADFQGLANSASVENDYEGDQPLTHYHSFFFDLFTWKYPRATGFFFFSVISMITAFRFINVLRWVFKGAYLLFASAALLEVAGKPFGAKGLVSSMRPRRYHTIPRESIEKLFNEAHDLLNFFVVEFQRVIFVENIFATIVAFVTTFAAYFLIKYMPFWSLLLTATITAFTAPLIYLQNQEFIDEKIRQGNELVNEQLNTGRELTVKYAGEAAARARSTAVDLSQKAQGYAQNVRGSSPAATSKPSTTSTADKKEFPSVPVHDPAANGHNGLNGVNGHNDLNGANGANGFNTKVQDEYRPEQPILA</sequence>
<keyword evidence="4 6" id="KW-1133">Transmembrane helix</keyword>
<evidence type="ECO:0000259" key="8">
    <source>
        <dbReference type="PROSITE" id="PS50845"/>
    </source>
</evidence>
<keyword evidence="5 6" id="KW-0472">Membrane</keyword>
<feature type="transmembrane region" description="Helical" evidence="6">
    <location>
        <begin position="188"/>
        <end position="207"/>
    </location>
</feature>
<dbReference type="EMBL" id="ML119139">
    <property type="protein sequence ID" value="RPB10938.1"/>
    <property type="molecule type" value="Genomic_DNA"/>
</dbReference>
<dbReference type="FunCoup" id="A0A3N4KNC8">
    <property type="interactions" value="278"/>
</dbReference>